<dbReference type="Proteomes" id="UP001595828">
    <property type="component" value="Unassembled WGS sequence"/>
</dbReference>
<dbReference type="EMBL" id="JBHSDR010000003">
    <property type="protein sequence ID" value="MFC4293794.1"/>
    <property type="molecule type" value="Genomic_DNA"/>
</dbReference>
<evidence type="ECO:0000313" key="3">
    <source>
        <dbReference type="EMBL" id="MFC4293794.1"/>
    </source>
</evidence>
<keyword evidence="2" id="KW-0732">Signal</keyword>
<reference evidence="4" key="1">
    <citation type="journal article" date="2019" name="Int. J. Syst. Evol. Microbiol.">
        <title>The Global Catalogue of Microorganisms (GCM) 10K type strain sequencing project: providing services to taxonomists for standard genome sequencing and annotation.</title>
        <authorList>
            <consortium name="The Broad Institute Genomics Platform"/>
            <consortium name="The Broad Institute Genome Sequencing Center for Infectious Disease"/>
            <person name="Wu L."/>
            <person name="Ma J."/>
        </authorList>
    </citation>
    <scope>NUCLEOTIDE SEQUENCE [LARGE SCALE GENOMIC DNA]</scope>
    <source>
        <strain evidence="4">CGMCC 1.12989</strain>
    </source>
</reference>
<feature type="compositionally biased region" description="Basic residues" evidence="1">
    <location>
        <begin position="63"/>
        <end position="91"/>
    </location>
</feature>
<organism evidence="3 4">
    <name type="scientific">Novosphingobium tardum</name>
    <dbReference type="NCBI Taxonomy" id="1538021"/>
    <lineage>
        <taxon>Bacteria</taxon>
        <taxon>Pseudomonadati</taxon>
        <taxon>Pseudomonadota</taxon>
        <taxon>Alphaproteobacteria</taxon>
        <taxon>Sphingomonadales</taxon>
        <taxon>Sphingomonadaceae</taxon>
        <taxon>Novosphingobium</taxon>
    </lineage>
</organism>
<evidence type="ECO:0000313" key="4">
    <source>
        <dbReference type="Proteomes" id="UP001595828"/>
    </source>
</evidence>
<feature type="signal peptide" evidence="2">
    <location>
        <begin position="1"/>
        <end position="19"/>
    </location>
</feature>
<sequence length="111" mass="11878">MKIITAVLASLSLASVASAQPAPMASDASLPTCSATVTDNCMQRGEGASHAMMHHATTHHAKHHAKHRLTHRKSAHRVVHHKRHKRHHVAAHHVVPAKSAPAHPTPMAPKG</sequence>
<feature type="chain" id="PRO_5045809678" evidence="2">
    <location>
        <begin position="20"/>
        <end position="111"/>
    </location>
</feature>
<feature type="region of interest" description="Disordered" evidence="1">
    <location>
        <begin position="63"/>
        <end position="111"/>
    </location>
</feature>
<evidence type="ECO:0000256" key="2">
    <source>
        <dbReference type="SAM" id="SignalP"/>
    </source>
</evidence>
<protein>
    <submittedName>
        <fullName evidence="3">Uncharacterized protein</fullName>
    </submittedName>
</protein>
<feature type="compositionally biased region" description="Low complexity" evidence="1">
    <location>
        <begin position="92"/>
        <end position="102"/>
    </location>
</feature>
<comment type="caution">
    <text evidence="3">The sequence shown here is derived from an EMBL/GenBank/DDBJ whole genome shotgun (WGS) entry which is preliminary data.</text>
</comment>
<dbReference type="RefSeq" id="WP_379537276.1">
    <property type="nucleotide sequence ID" value="NZ_JBHSDR010000003.1"/>
</dbReference>
<evidence type="ECO:0000256" key="1">
    <source>
        <dbReference type="SAM" id="MobiDB-lite"/>
    </source>
</evidence>
<gene>
    <name evidence="3" type="ORF">ACFO0A_01840</name>
</gene>
<accession>A0ABV8RLX4</accession>
<keyword evidence="4" id="KW-1185">Reference proteome</keyword>
<name>A0ABV8RLX4_9SPHN</name>
<proteinExistence type="predicted"/>